<comment type="caution">
    <text evidence="3">The sequence shown here is derived from an EMBL/GenBank/DDBJ whole genome shotgun (WGS) entry which is preliminary data.</text>
</comment>
<sequence>MKALQKILTPDQPIPAVEFNPDLILIFGSRNSLEKIDLQPLKTLYPQAIVTGCSTSGTIAQSQIFEDEVVINYIDFEKTPLKYTYCSLKQVHFDSKEVGRHIATELLNDEIKHIFLLSDGLHVNGTSLIKGMAEKCNGRATSSGGLAGDADRFQKTLVIHPQTLEPTEHMVVAIGFYGEHIQIGYGSRGGWESFGIDRKVTKSKNNVVYEIDGQPALQLYKSYLGEKAKELPASALLFPLNMEISEHHTSVVRTILSVNEEEQSMTFAGDIPEGSTVRLMRSNSEKLIRGALQAADDALSLLQNPESAILVSCVGRKLVLRQLAEEELEAVQQELNADVVTGFYSYGELAPTGEMRTCELHNQTMTITTFSEV</sequence>
<organism evidence="3 4">
    <name type="scientific">Thermaurantimonas aggregans</name>
    <dbReference type="NCBI Taxonomy" id="2173829"/>
    <lineage>
        <taxon>Bacteria</taxon>
        <taxon>Pseudomonadati</taxon>
        <taxon>Bacteroidota</taxon>
        <taxon>Flavobacteriia</taxon>
        <taxon>Flavobacteriales</taxon>
        <taxon>Schleiferiaceae</taxon>
        <taxon>Thermaurantimonas</taxon>
    </lineage>
</organism>
<evidence type="ECO:0000313" key="4">
    <source>
        <dbReference type="Proteomes" id="UP000286715"/>
    </source>
</evidence>
<dbReference type="Pfam" id="PF10442">
    <property type="entry name" value="FIST_C"/>
    <property type="match status" value="1"/>
</dbReference>
<dbReference type="SMART" id="SM01204">
    <property type="entry name" value="FIST_C"/>
    <property type="match status" value="1"/>
</dbReference>
<protein>
    <recommendedName>
        <fullName evidence="5">Histidine kinase</fullName>
    </recommendedName>
</protein>
<proteinExistence type="predicted"/>
<dbReference type="Pfam" id="PF08495">
    <property type="entry name" value="FIST"/>
    <property type="match status" value="1"/>
</dbReference>
<dbReference type="OrthoDB" id="9770435at2"/>
<feature type="domain" description="FIST C-domain" evidence="2">
    <location>
        <begin position="216"/>
        <end position="352"/>
    </location>
</feature>
<feature type="domain" description="FIST" evidence="1">
    <location>
        <begin position="20"/>
        <end position="215"/>
    </location>
</feature>
<evidence type="ECO:0008006" key="5">
    <source>
        <dbReference type="Google" id="ProtNLM"/>
    </source>
</evidence>
<dbReference type="RefSeq" id="WP_124398406.1">
    <property type="nucleotide sequence ID" value="NZ_BHZE01000021.1"/>
</dbReference>
<dbReference type="InterPro" id="IPR019494">
    <property type="entry name" value="FIST_C"/>
</dbReference>
<reference evidence="3 4" key="1">
    <citation type="submission" date="2018-11" db="EMBL/GenBank/DDBJ databases">
        <title>Schleiferia aggregans sp. nov., a moderately thermophilic heterotrophic bacterium isolated from microbial mats at a terrestrial hot spring.</title>
        <authorList>
            <person name="Iino T."/>
            <person name="Ohkuma M."/>
            <person name="Haruta S."/>
        </authorList>
    </citation>
    <scope>NUCLEOTIDE SEQUENCE [LARGE SCALE GENOMIC DNA]</scope>
    <source>
        <strain evidence="3 4">LA</strain>
    </source>
</reference>
<dbReference type="PANTHER" id="PTHR40252">
    <property type="entry name" value="BLR0328 PROTEIN"/>
    <property type="match status" value="1"/>
</dbReference>
<dbReference type="InterPro" id="IPR013702">
    <property type="entry name" value="FIST_domain_N"/>
</dbReference>
<dbReference type="PANTHER" id="PTHR40252:SF2">
    <property type="entry name" value="BLR0328 PROTEIN"/>
    <property type="match status" value="1"/>
</dbReference>
<dbReference type="AlphaFoldDB" id="A0A401XMX3"/>
<dbReference type="SMART" id="SM00897">
    <property type="entry name" value="FIST"/>
    <property type="match status" value="1"/>
</dbReference>
<dbReference type="Proteomes" id="UP000286715">
    <property type="component" value="Unassembled WGS sequence"/>
</dbReference>
<accession>A0A401XMX3</accession>
<name>A0A401XMX3_9FLAO</name>
<keyword evidence="4" id="KW-1185">Reference proteome</keyword>
<evidence type="ECO:0000259" key="2">
    <source>
        <dbReference type="SMART" id="SM01204"/>
    </source>
</evidence>
<dbReference type="EMBL" id="BHZE01000021">
    <property type="protein sequence ID" value="GCD78346.1"/>
    <property type="molecule type" value="Genomic_DNA"/>
</dbReference>
<evidence type="ECO:0000259" key="1">
    <source>
        <dbReference type="SMART" id="SM00897"/>
    </source>
</evidence>
<gene>
    <name evidence="3" type="ORF">JCM31826_18280</name>
</gene>
<evidence type="ECO:0000313" key="3">
    <source>
        <dbReference type="EMBL" id="GCD78346.1"/>
    </source>
</evidence>